<gene>
    <name evidence="1" type="ORF">PSON_ATCC_30995.1.T1600006</name>
</gene>
<reference evidence="1" key="1">
    <citation type="submission" date="2021-01" db="EMBL/GenBank/DDBJ databases">
        <authorList>
            <consortium name="Genoscope - CEA"/>
            <person name="William W."/>
        </authorList>
    </citation>
    <scope>NUCLEOTIDE SEQUENCE</scope>
</reference>
<accession>A0A8S1RFN6</accession>
<evidence type="ECO:0000313" key="1">
    <source>
        <dbReference type="EMBL" id="CAD8125545.1"/>
    </source>
</evidence>
<dbReference type="InterPro" id="IPR002895">
    <property type="entry name" value="Paramecium_SA"/>
</dbReference>
<organism evidence="1 2">
    <name type="scientific">Paramecium sonneborni</name>
    <dbReference type="NCBI Taxonomy" id="65129"/>
    <lineage>
        <taxon>Eukaryota</taxon>
        <taxon>Sar</taxon>
        <taxon>Alveolata</taxon>
        <taxon>Ciliophora</taxon>
        <taxon>Intramacronucleata</taxon>
        <taxon>Oligohymenophorea</taxon>
        <taxon>Peniculida</taxon>
        <taxon>Parameciidae</taxon>
        <taxon>Paramecium</taxon>
    </lineage>
</organism>
<proteinExistence type="predicted"/>
<evidence type="ECO:0000313" key="2">
    <source>
        <dbReference type="Proteomes" id="UP000692954"/>
    </source>
</evidence>
<protein>
    <submittedName>
        <fullName evidence="1">Uncharacterized protein</fullName>
    </submittedName>
</protein>
<dbReference type="AlphaFoldDB" id="A0A8S1RFN6"/>
<dbReference type="Proteomes" id="UP000692954">
    <property type="component" value="Unassembled WGS sequence"/>
</dbReference>
<sequence>MKQYLLMMTINWCLSQIIVNKEEKCKCSDLIFENECDDYEICQFIDGKCSDIPCKTYLTVDKCLQNPHCSWNNQQCKNFQSCLYFIVTTSTECQQLNHNCTFNETTKICNEQQPCSSFNFSDCLLMSISQKRLCYWQEDECKELSDCKEVTKSNYFCKNFEPICKGYDETMKNYDPCEQAYTCEQLNQTYCRFAYPKLNGDQLALCDQGEKLGECVDWNPQIYKQKDCFVKSQGFYHWTGTECQKCGIMNLNFILTLTMNIVLLTL</sequence>
<dbReference type="Pfam" id="PF01508">
    <property type="entry name" value="Paramecium_SA"/>
    <property type="match status" value="1"/>
</dbReference>
<dbReference type="EMBL" id="CAJJDN010000160">
    <property type="protein sequence ID" value="CAD8125545.1"/>
    <property type="molecule type" value="Genomic_DNA"/>
</dbReference>
<keyword evidence="2" id="KW-1185">Reference proteome</keyword>
<name>A0A8S1RFN6_9CILI</name>
<comment type="caution">
    <text evidence="1">The sequence shown here is derived from an EMBL/GenBank/DDBJ whole genome shotgun (WGS) entry which is preliminary data.</text>
</comment>